<dbReference type="EMBL" id="SDMP01000005">
    <property type="protein sequence ID" value="RYR59514.1"/>
    <property type="molecule type" value="Genomic_DNA"/>
</dbReference>
<dbReference type="Proteomes" id="UP000289738">
    <property type="component" value="Chromosome A05"/>
</dbReference>
<reference evidence="3 4" key="1">
    <citation type="submission" date="2019-01" db="EMBL/GenBank/DDBJ databases">
        <title>Sequencing of cultivated peanut Arachis hypogaea provides insights into genome evolution and oil improvement.</title>
        <authorList>
            <person name="Chen X."/>
        </authorList>
    </citation>
    <scope>NUCLEOTIDE SEQUENCE [LARGE SCALE GENOMIC DNA]</scope>
    <source>
        <strain evidence="4">cv. Fuhuasheng</strain>
        <tissue evidence="3">Leaves</tissue>
    </source>
</reference>
<feature type="transmembrane region" description="Helical" evidence="2">
    <location>
        <begin position="202"/>
        <end position="223"/>
    </location>
</feature>
<organism evidence="3 4">
    <name type="scientific">Arachis hypogaea</name>
    <name type="common">Peanut</name>
    <dbReference type="NCBI Taxonomy" id="3818"/>
    <lineage>
        <taxon>Eukaryota</taxon>
        <taxon>Viridiplantae</taxon>
        <taxon>Streptophyta</taxon>
        <taxon>Embryophyta</taxon>
        <taxon>Tracheophyta</taxon>
        <taxon>Spermatophyta</taxon>
        <taxon>Magnoliopsida</taxon>
        <taxon>eudicotyledons</taxon>
        <taxon>Gunneridae</taxon>
        <taxon>Pentapetalae</taxon>
        <taxon>rosids</taxon>
        <taxon>fabids</taxon>
        <taxon>Fabales</taxon>
        <taxon>Fabaceae</taxon>
        <taxon>Papilionoideae</taxon>
        <taxon>50 kb inversion clade</taxon>
        <taxon>dalbergioids sensu lato</taxon>
        <taxon>Dalbergieae</taxon>
        <taxon>Pterocarpus clade</taxon>
        <taxon>Arachis</taxon>
    </lineage>
</organism>
<sequence length="355" mass="39423">MISEDPPSVETENRNGKNQDSSGGNQGNQISPDFGPWMLVKRKNPQSGKMGPFNKVGSQGSEKGLKPNPKMIIKNPTFSPEASKSIVTVSPTKKSRETNDMEGVVMEYMRKLQREQNEAFVAMKQIATGREDFVVRNNPLLMNASSSNSHMEIEAVRSPGKDLDRPPDESMIDSGGKKIKERDLSLGKQNGKSGVRVSYPGVTLSLVTPLSFFLLVIMNVIYWNCRGASSKFFHSLIRDLRKEYSANFTILLEPQISGSRGVRIRNNIGFDSSFIVEANGRSGGIWCLWDSGTLVLGRLMSWIIIARWCISRLLVVTRPPGSYLRCMVAPIALTEESFGAICDPWRVILPFLGVF</sequence>
<feature type="region of interest" description="Disordered" evidence="1">
    <location>
        <begin position="1"/>
        <end position="98"/>
    </location>
</feature>
<keyword evidence="4" id="KW-1185">Reference proteome</keyword>
<evidence type="ECO:0000313" key="3">
    <source>
        <dbReference type="EMBL" id="RYR59514.1"/>
    </source>
</evidence>
<evidence type="ECO:0000313" key="4">
    <source>
        <dbReference type="Proteomes" id="UP000289738"/>
    </source>
</evidence>
<comment type="caution">
    <text evidence="3">The sequence shown here is derived from an EMBL/GenBank/DDBJ whole genome shotgun (WGS) entry which is preliminary data.</text>
</comment>
<evidence type="ECO:0000256" key="2">
    <source>
        <dbReference type="SAM" id="Phobius"/>
    </source>
</evidence>
<gene>
    <name evidence="3" type="ORF">Ahy_A05g025407</name>
</gene>
<keyword evidence="2" id="KW-0812">Transmembrane</keyword>
<proteinExistence type="predicted"/>
<name>A0A445D8L6_ARAHY</name>
<keyword evidence="2" id="KW-0472">Membrane</keyword>
<dbReference type="PANTHER" id="PTHR35218">
    <property type="entry name" value="RNASE H DOMAIN-CONTAINING PROTEIN"/>
    <property type="match status" value="1"/>
</dbReference>
<keyword evidence="2" id="KW-1133">Transmembrane helix</keyword>
<feature type="compositionally biased region" description="Polar residues" evidence="1">
    <location>
        <begin position="18"/>
        <end position="31"/>
    </location>
</feature>
<feature type="compositionally biased region" description="Polar residues" evidence="1">
    <location>
        <begin position="76"/>
        <end position="92"/>
    </location>
</feature>
<evidence type="ECO:0000256" key="1">
    <source>
        <dbReference type="SAM" id="MobiDB-lite"/>
    </source>
</evidence>
<dbReference type="PANTHER" id="PTHR35218:SF9">
    <property type="entry name" value="ENDONUCLEASE_EXONUCLEASE_PHOSPHATASE DOMAIN-CONTAINING PROTEIN"/>
    <property type="match status" value="1"/>
</dbReference>
<accession>A0A445D8L6</accession>
<protein>
    <submittedName>
        <fullName evidence="3">Uncharacterized protein</fullName>
    </submittedName>
</protein>
<dbReference type="AlphaFoldDB" id="A0A445D8L6"/>